<dbReference type="RefSeq" id="WP_154787156.1">
    <property type="nucleotide sequence ID" value="NZ_WMBB01000003.1"/>
</dbReference>
<evidence type="ECO:0000313" key="2">
    <source>
        <dbReference type="Proteomes" id="UP000432464"/>
    </source>
</evidence>
<evidence type="ECO:0008006" key="3">
    <source>
        <dbReference type="Google" id="ProtNLM"/>
    </source>
</evidence>
<keyword evidence="2" id="KW-1185">Reference proteome</keyword>
<sequence>MVKPESALRRLMRDTGKLLQPYGFEGAEPTWVRVMPGGVATVARTRTFRSFTGGQQVLRFGLGAWATPTVWWEFRNWRNERLGLPPVAIETAAGPGLLPDEGLPEDPDRLWSVRLDPDQPGHLLPGDIDVVREELPRRVHAHARRALRLLEPDSYLEELLAQPNPTAGVREVIAVLLADHGPSARLDDALDHLLCAAREQSAPYPQDVVDFIAARTLSSRSA</sequence>
<proteinExistence type="predicted"/>
<evidence type="ECO:0000313" key="1">
    <source>
        <dbReference type="EMBL" id="MTE12689.1"/>
    </source>
</evidence>
<comment type="caution">
    <text evidence="1">The sequence shown here is derived from an EMBL/GenBank/DDBJ whole genome shotgun (WGS) entry which is preliminary data.</text>
</comment>
<dbReference type="AlphaFoldDB" id="A0A6I3KYQ2"/>
<reference evidence="1 2" key="1">
    <citation type="submission" date="2019-11" db="EMBL/GenBank/DDBJ databases">
        <title>Nocardia sp. nov. CT2-14 isolated from soil.</title>
        <authorList>
            <person name="Kanchanasin P."/>
            <person name="Tanasupawat S."/>
            <person name="Yuki M."/>
            <person name="Kudo T."/>
        </authorList>
    </citation>
    <scope>NUCLEOTIDE SEQUENCE [LARGE SCALE GENOMIC DNA]</scope>
    <source>
        <strain evidence="1 2">CT2-14</strain>
    </source>
</reference>
<protein>
    <recommendedName>
        <fullName evidence="3">DUF4304 domain-containing protein</fullName>
    </recommendedName>
</protein>
<dbReference type="Proteomes" id="UP000432464">
    <property type="component" value="Unassembled WGS sequence"/>
</dbReference>
<gene>
    <name evidence="1" type="ORF">GLP40_07870</name>
</gene>
<name>A0A6I3KYQ2_9NOCA</name>
<accession>A0A6I3KYQ2</accession>
<organism evidence="1 2">
    <name type="scientific">Nocardia aurantiaca</name>
    <dbReference type="NCBI Taxonomy" id="2675850"/>
    <lineage>
        <taxon>Bacteria</taxon>
        <taxon>Bacillati</taxon>
        <taxon>Actinomycetota</taxon>
        <taxon>Actinomycetes</taxon>
        <taxon>Mycobacteriales</taxon>
        <taxon>Nocardiaceae</taxon>
        <taxon>Nocardia</taxon>
    </lineage>
</organism>
<dbReference type="EMBL" id="WMBB01000003">
    <property type="protein sequence ID" value="MTE12689.1"/>
    <property type="molecule type" value="Genomic_DNA"/>
</dbReference>